<proteinExistence type="predicted"/>
<evidence type="ECO:0000313" key="10">
    <source>
        <dbReference type="Proteomes" id="UP000004259"/>
    </source>
</evidence>
<accession>E9SHS4</accession>
<keyword evidence="3" id="KW-0464">Manganese</keyword>
<gene>
    <name evidence="9" type="primary">araA</name>
    <name evidence="9" type="ORF">CUS_7024</name>
</gene>
<name>E9SHS4_RUMAL</name>
<reference evidence="9 10" key="1">
    <citation type="submission" date="2011-02" db="EMBL/GenBank/DDBJ databases">
        <authorList>
            <person name="Nelson K.E."/>
            <person name="Sutton G."/>
            <person name="Torralba M."/>
            <person name="Durkin S."/>
            <person name="Harkins D."/>
            <person name="Montgomery R."/>
            <person name="Ziemer C."/>
            <person name="Klaassens E."/>
            <person name="Ocuiv P."/>
            <person name="Morrison M."/>
        </authorList>
    </citation>
    <scope>NUCLEOTIDE SEQUENCE [LARGE SCALE GENOMIC DNA]</scope>
    <source>
        <strain evidence="9 10">8</strain>
    </source>
</reference>
<evidence type="ECO:0000259" key="8">
    <source>
        <dbReference type="Pfam" id="PF24856"/>
    </source>
</evidence>
<dbReference type="Proteomes" id="UP000004259">
    <property type="component" value="Unassembled WGS sequence"/>
</dbReference>
<evidence type="ECO:0000256" key="4">
    <source>
        <dbReference type="ARBA" id="ARBA00023235"/>
    </source>
</evidence>
<dbReference type="InterPro" id="IPR024664">
    <property type="entry name" value="Ara_Isoase_C"/>
</dbReference>
<dbReference type="GO" id="GO:0008733">
    <property type="term" value="F:L-arabinose isomerase activity"/>
    <property type="evidence" value="ECO:0007669"/>
    <property type="project" value="UniProtKB-EC"/>
</dbReference>
<dbReference type="GO" id="GO:0005829">
    <property type="term" value="C:cytosol"/>
    <property type="evidence" value="ECO:0007669"/>
    <property type="project" value="TreeGrafter"/>
</dbReference>
<keyword evidence="1" id="KW-0479">Metal-binding</keyword>
<dbReference type="InterPro" id="IPR055390">
    <property type="entry name" value="AraA_central"/>
</dbReference>
<dbReference type="RefSeq" id="WP_002853486.1">
    <property type="nucleotide sequence ID" value="NZ_ADKM02000134.1"/>
</dbReference>
<dbReference type="PANTHER" id="PTHR38464:SF1">
    <property type="entry name" value="L-ARABINOSE ISOMERASE"/>
    <property type="match status" value="1"/>
</dbReference>
<dbReference type="InterPro" id="IPR004216">
    <property type="entry name" value="Fuc/Ara_isomerase_C"/>
</dbReference>
<dbReference type="STRING" id="246199.CUS_7024"/>
<evidence type="ECO:0000259" key="7">
    <source>
        <dbReference type="Pfam" id="PF11762"/>
    </source>
</evidence>
<keyword evidence="2" id="KW-0054">Arabinose catabolism</keyword>
<dbReference type="EMBL" id="ADKM02000134">
    <property type="protein sequence ID" value="EGC01270.1"/>
    <property type="molecule type" value="Genomic_DNA"/>
</dbReference>
<sequence>MKKIYFLTGSQDLYGEETLAQAEKDSLEMVRFLNEKIGDIAEIVHTPIVKTSNEAEDLCVKASADKDCIAVIMWMHTFSPAKMWIRALKALKKPMLHLHTQYNEKLPYDSIDMDFMNLNQSAHGDREFGFICTRLGIKREVVAGYYKHDDVIAQIRRFAHAAEGVDFCKGMKVAMFGNNMRDVAVTDGDRVESEIKYGWNVNYYGIGDLVKIANSVTDAEIDAKMAEYTDKYEMDTENIDAVREQAKYEVALDKFIAKENAAAFTDTFQDLHGLNQLPGIAAQNIMAKGIGFGPEGDYKTAALAAVLQKIAAGREGATGFMEDYTYDLTSGEELELAAHMLEVSPVFAASKPKIQVHHLGIGNKSDPARLVFDGIVGEGIAVSMVDMGDRFRLVCARIDLVKQPKEMPKLPVARLMWKIVPDFKTGAAAWIYAGGAHHAVVSTALTTEDIRLFAKLTDTELVIIDEKTELNAFEQQLELLDMMAKLKK</sequence>
<protein>
    <submittedName>
        <fullName evidence="9">L-arabinose isomerase</fullName>
        <ecNumber evidence="9">5.3.1.4</ecNumber>
    </submittedName>
</protein>
<dbReference type="SUPFAM" id="SSF53743">
    <property type="entry name" value="FucI/AraA N-terminal and middle domains"/>
    <property type="match status" value="1"/>
</dbReference>
<feature type="domain" description="L-arabinose isomerase N-terminal" evidence="6">
    <location>
        <begin position="3"/>
        <end position="165"/>
    </location>
</feature>
<organism evidence="9 10">
    <name type="scientific">Ruminococcus albus 8</name>
    <dbReference type="NCBI Taxonomy" id="246199"/>
    <lineage>
        <taxon>Bacteria</taxon>
        <taxon>Bacillati</taxon>
        <taxon>Bacillota</taxon>
        <taxon>Clostridia</taxon>
        <taxon>Eubacteriales</taxon>
        <taxon>Oscillospiraceae</taxon>
        <taxon>Ruminococcus</taxon>
    </lineage>
</organism>
<evidence type="ECO:0000259" key="6">
    <source>
        <dbReference type="Pfam" id="PF02610"/>
    </source>
</evidence>
<keyword evidence="10" id="KW-1185">Reference proteome</keyword>
<dbReference type="Pfam" id="PF24856">
    <property type="entry name" value="AraA_central"/>
    <property type="match status" value="1"/>
</dbReference>
<dbReference type="GO" id="GO:0046872">
    <property type="term" value="F:metal ion binding"/>
    <property type="evidence" value="ECO:0007669"/>
    <property type="project" value="UniProtKB-KW"/>
</dbReference>
<dbReference type="Pfam" id="PF11762">
    <property type="entry name" value="Arabinose_Iso_C"/>
    <property type="match status" value="1"/>
</dbReference>
<dbReference type="AlphaFoldDB" id="E9SHS4"/>
<comment type="caution">
    <text evidence="9">The sequence shown here is derived from an EMBL/GenBank/DDBJ whole genome shotgun (WGS) entry which is preliminary data.</text>
</comment>
<dbReference type="SUPFAM" id="SSF50443">
    <property type="entry name" value="FucI/AraA C-terminal domain-like"/>
    <property type="match status" value="1"/>
</dbReference>
<evidence type="ECO:0000313" key="9">
    <source>
        <dbReference type="EMBL" id="EGC01270.1"/>
    </source>
</evidence>
<dbReference type="Pfam" id="PF02610">
    <property type="entry name" value="AraA_N"/>
    <property type="match status" value="1"/>
</dbReference>
<dbReference type="InterPro" id="IPR055389">
    <property type="entry name" value="AraA_N"/>
</dbReference>
<evidence type="ECO:0000256" key="2">
    <source>
        <dbReference type="ARBA" id="ARBA00022935"/>
    </source>
</evidence>
<dbReference type="GO" id="GO:0019569">
    <property type="term" value="P:L-arabinose catabolic process to D-xylulose 5-phosphate"/>
    <property type="evidence" value="ECO:0007669"/>
    <property type="project" value="TreeGrafter"/>
</dbReference>
<dbReference type="PIRSF" id="PIRSF001478">
    <property type="entry name" value="L-ara_isomerase"/>
    <property type="match status" value="1"/>
</dbReference>
<evidence type="ECO:0000256" key="3">
    <source>
        <dbReference type="ARBA" id="ARBA00023211"/>
    </source>
</evidence>
<keyword evidence="4 9" id="KW-0413">Isomerase</keyword>
<dbReference type="eggNOG" id="COG2160">
    <property type="taxonomic scope" value="Bacteria"/>
</dbReference>
<dbReference type="OrthoDB" id="9765600at2"/>
<dbReference type="PANTHER" id="PTHR38464">
    <property type="entry name" value="L-ARABINOSE ISOMERASE"/>
    <property type="match status" value="1"/>
</dbReference>
<evidence type="ECO:0000256" key="1">
    <source>
        <dbReference type="ARBA" id="ARBA00022723"/>
    </source>
</evidence>
<dbReference type="InterPro" id="IPR003762">
    <property type="entry name" value="Lara_isomerase"/>
</dbReference>
<feature type="domain" description="L-arabinose isomerase C-terminal" evidence="7">
    <location>
        <begin position="318"/>
        <end position="460"/>
    </location>
</feature>
<dbReference type="NCBIfam" id="NF002795">
    <property type="entry name" value="PRK02929.1"/>
    <property type="match status" value="1"/>
</dbReference>
<dbReference type="InterPro" id="IPR038583">
    <property type="entry name" value="AraA_N_sf"/>
</dbReference>
<dbReference type="InterPro" id="IPR009015">
    <property type="entry name" value="Fucose_isomerase_N/cen_sf"/>
</dbReference>
<dbReference type="Gene3D" id="3.40.50.10940">
    <property type="match status" value="1"/>
</dbReference>
<evidence type="ECO:0000256" key="5">
    <source>
        <dbReference type="ARBA" id="ARBA00023277"/>
    </source>
</evidence>
<dbReference type="EC" id="5.3.1.4" evidence="9"/>
<keyword evidence="5" id="KW-0119">Carbohydrate metabolism</keyword>
<feature type="domain" description="L-arabinose isomerase central" evidence="8">
    <location>
        <begin position="172"/>
        <end position="313"/>
    </location>
</feature>